<sequence length="239" mass="27921">MSGEITVAIKNGLQKSAKEVLEHTDDLKKTAKNADEAKQIDEVIEHLRRVSGDNIKGKGFYGGKVLSKSDIEKWAKHLKKKYGTNLEKVDDFENPNVLAQFDANTNTIRYKDDVTEYFMLHESFHAEEFKKIGFDEYVKDAPLRGVKEADYTNENWIRLYKREKYVYDRLVENAKKYKLNSEEISTPPFGHAFQYFDGQIVLQLEIYQSLKIKIMINKELEKKLEQFLIENIIKNQLSI</sequence>
<dbReference type="EMBL" id="JBHMEY010000023">
    <property type="protein sequence ID" value="MFB9096890.1"/>
    <property type="molecule type" value="Genomic_DNA"/>
</dbReference>
<dbReference type="InterPro" id="IPR028912">
    <property type="entry name" value="Tox-MPTase4_dom"/>
</dbReference>
<dbReference type="Pfam" id="PF15640">
    <property type="entry name" value="Tox-MPTase4"/>
    <property type="match status" value="1"/>
</dbReference>
<accession>A0ABV5GNE0</accession>
<comment type="caution">
    <text evidence="2">The sequence shown here is derived from an EMBL/GenBank/DDBJ whole genome shotgun (WGS) entry which is preliminary data.</text>
</comment>
<feature type="domain" description="Tox-MPTase4" evidence="1">
    <location>
        <begin position="62"/>
        <end position="184"/>
    </location>
</feature>
<protein>
    <submittedName>
        <fullName evidence="2">Zincin-like metallopeptidase toxin domain-containing protein</fullName>
    </submittedName>
</protein>
<reference evidence="2 3" key="1">
    <citation type="submission" date="2024-09" db="EMBL/GenBank/DDBJ databases">
        <authorList>
            <person name="Sun Q."/>
            <person name="Mori K."/>
        </authorList>
    </citation>
    <scope>NUCLEOTIDE SEQUENCE [LARGE SCALE GENOMIC DNA]</scope>
    <source>
        <strain evidence="2 3">CECT 7955</strain>
    </source>
</reference>
<dbReference type="Proteomes" id="UP001589607">
    <property type="component" value="Unassembled WGS sequence"/>
</dbReference>
<evidence type="ECO:0000259" key="1">
    <source>
        <dbReference type="Pfam" id="PF15640"/>
    </source>
</evidence>
<keyword evidence="3" id="KW-1185">Reference proteome</keyword>
<organism evidence="2 3">
    <name type="scientific">Flavobacterium jumunjinense</name>
    <dbReference type="NCBI Taxonomy" id="998845"/>
    <lineage>
        <taxon>Bacteria</taxon>
        <taxon>Pseudomonadati</taxon>
        <taxon>Bacteroidota</taxon>
        <taxon>Flavobacteriia</taxon>
        <taxon>Flavobacteriales</taxon>
        <taxon>Flavobacteriaceae</taxon>
        <taxon>Flavobacterium</taxon>
    </lineage>
</organism>
<evidence type="ECO:0000313" key="2">
    <source>
        <dbReference type="EMBL" id="MFB9096890.1"/>
    </source>
</evidence>
<evidence type="ECO:0000313" key="3">
    <source>
        <dbReference type="Proteomes" id="UP001589607"/>
    </source>
</evidence>
<gene>
    <name evidence="2" type="ORF">ACFFVF_10210</name>
</gene>
<dbReference type="RefSeq" id="WP_236457917.1">
    <property type="nucleotide sequence ID" value="NZ_CBCSGE010000050.1"/>
</dbReference>
<proteinExistence type="predicted"/>
<name>A0ABV5GNE0_9FLAO</name>